<organism evidence="3 4">
    <name type="scientific">Ureibacillus galli</name>
    <dbReference type="NCBI Taxonomy" id="2762222"/>
    <lineage>
        <taxon>Bacteria</taxon>
        <taxon>Bacillati</taxon>
        <taxon>Bacillota</taxon>
        <taxon>Bacilli</taxon>
        <taxon>Bacillales</taxon>
        <taxon>Caryophanaceae</taxon>
        <taxon>Ureibacillus</taxon>
    </lineage>
</organism>
<accession>A0ABR8X7X3</accession>
<evidence type="ECO:0000313" key="4">
    <source>
        <dbReference type="Proteomes" id="UP000640930"/>
    </source>
</evidence>
<comment type="caution">
    <text evidence="3">The sequence shown here is derived from an EMBL/GenBank/DDBJ whole genome shotgun (WGS) entry which is preliminary data.</text>
</comment>
<dbReference type="SUPFAM" id="SSF53271">
    <property type="entry name" value="PRTase-like"/>
    <property type="match status" value="1"/>
</dbReference>
<evidence type="ECO:0000259" key="2">
    <source>
        <dbReference type="Pfam" id="PF00156"/>
    </source>
</evidence>
<comment type="similarity">
    <text evidence="1">Belongs to the ComF/GntX family.</text>
</comment>
<dbReference type="PANTHER" id="PTHR47505:SF1">
    <property type="entry name" value="DNA UTILIZATION PROTEIN YHGH"/>
    <property type="match status" value="1"/>
</dbReference>
<dbReference type="PANTHER" id="PTHR47505">
    <property type="entry name" value="DNA UTILIZATION PROTEIN YHGH"/>
    <property type="match status" value="1"/>
</dbReference>
<gene>
    <name evidence="3" type="ORF">H9636_01990</name>
</gene>
<dbReference type="EMBL" id="JACSQA010000002">
    <property type="protein sequence ID" value="MBD8025418.1"/>
    <property type="molecule type" value="Genomic_DNA"/>
</dbReference>
<reference evidence="3 4" key="1">
    <citation type="submission" date="2020-08" db="EMBL/GenBank/DDBJ databases">
        <title>A Genomic Blueprint of the Chicken Gut Microbiome.</title>
        <authorList>
            <person name="Gilroy R."/>
            <person name="Ravi A."/>
            <person name="Getino M."/>
            <person name="Pursley I."/>
            <person name="Horton D.L."/>
            <person name="Alikhan N.-F."/>
            <person name="Baker D."/>
            <person name="Gharbi K."/>
            <person name="Hall N."/>
            <person name="Watson M."/>
            <person name="Adriaenssens E.M."/>
            <person name="Foster-Nyarko E."/>
            <person name="Jarju S."/>
            <person name="Secka A."/>
            <person name="Antonio M."/>
            <person name="Oren A."/>
            <person name="Chaudhuri R."/>
            <person name="La Ragione R.M."/>
            <person name="Hildebrand F."/>
            <person name="Pallen M.J."/>
        </authorList>
    </citation>
    <scope>NUCLEOTIDE SEQUENCE [LARGE SCALE GENOMIC DNA]</scope>
    <source>
        <strain evidence="3 4">Re31</strain>
    </source>
</reference>
<dbReference type="Gene3D" id="3.40.50.2020">
    <property type="match status" value="1"/>
</dbReference>
<dbReference type="InterPro" id="IPR000836">
    <property type="entry name" value="PRTase_dom"/>
</dbReference>
<proteinExistence type="inferred from homology"/>
<dbReference type="Proteomes" id="UP000640930">
    <property type="component" value="Unassembled WGS sequence"/>
</dbReference>
<evidence type="ECO:0000256" key="1">
    <source>
        <dbReference type="ARBA" id="ARBA00008007"/>
    </source>
</evidence>
<keyword evidence="4" id="KW-1185">Reference proteome</keyword>
<protein>
    <submittedName>
        <fullName evidence="3">ComF family protein</fullName>
    </submittedName>
</protein>
<dbReference type="InterPro" id="IPR051910">
    <property type="entry name" value="ComF/GntX_DNA_util-trans"/>
</dbReference>
<sequence length="201" mass="23198">MKGTEVMNCLLCNTPLNEPVTWKLLLTNHFPKTICTDCENKFKPYENKEKAVTSLYQYNEAMKDYLHRYKFLHDIILAKVFREQIHHHLSKQNAIIVPIPMHPLKLKERTFSPVDELLNEANVPFTHYLEKITTETQGGKSRQQRLNAPQIFRLKNGMDVVGKDFILVDDIYTTGTTIKHGKKVLLDEGAKSVTAFTLIRG</sequence>
<dbReference type="CDD" id="cd06223">
    <property type="entry name" value="PRTases_typeI"/>
    <property type="match status" value="1"/>
</dbReference>
<dbReference type="Pfam" id="PF00156">
    <property type="entry name" value="Pribosyltran"/>
    <property type="match status" value="1"/>
</dbReference>
<dbReference type="RefSeq" id="WP_191705982.1">
    <property type="nucleotide sequence ID" value="NZ_JACSQA010000002.1"/>
</dbReference>
<name>A0ABR8X7X3_9BACL</name>
<dbReference type="InterPro" id="IPR029057">
    <property type="entry name" value="PRTase-like"/>
</dbReference>
<evidence type="ECO:0000313" key="3">
    <source>
        <dbReference type="EMBL" id="MBD8025418.1"/>
    </source>
</evidence>
<feature type="domain" description="Phosphoribosyltransferase" evidence="2">
    <location>
        <begin position="110"/>
        <end position="200"/>
    </location>
</feature>